<dbReference type="KEGG" id="bvi:Bcep1808_7762"/>
<gene>
    <name evidence="2" type="ordered locus">Bcep1808_7762</name>
</gene>
<reference evidence="2 3" key="1">
    <citation type="submission" date="2007-03" db="EMBL/GenBank/DDBJ databases">
        <title>Complete sequence of plasmid pBVIE05 of Burkholderia vietnamiensis G4.</title>
        <authorList>
            <consortium name="US DOE Joint Genome Institute"/>
            <person name="Copeland A."/>
            <person name="Lucas S."/>
            <person name="Lapidus A."/>
            <person name="Barry K."/>
            <person name="Detter J.C."/>
            <person name="Glavina del Rio T."/>
            <person name="Hammon N."/>
            <person name="Israni S."/>
            <person name="Dalin E."/>
            <person name="Tice H."/>
            <person name="Pitluck S."/>
            <person name="Chain P."/>
            <person name="Malfatti S."/>
            <person name="Shin M."/>
            <person name="Vergez L."/>
            <person name="Schmutz J."/>
            <person name="Larimer F."/>
            <person name="Land M."/>
            <person name="Hauser L."/>
            <person name="Kyrpides N."/>
            <person name="Tiedje J."/>
            <person name="Richardson P."/>
        </authorList>
    </citation>
    <scope>NUCLEOTIDE SEQUENCE [LARGE SCALE GENOMIC DNA]</scope>
    <source>
        <strain evidence="3">G4 / LMG 22486</strain>
        <plasmid evidence="2 3">pBVIE05</plasmid>
    </source>
</reference>
<name>A4JWH9_BURVG</name>
<keyword evidence="2" id="KW-0614">Plasmid</keyword>
<sequence>MHRHFDTIERELRAAIDAAGGDNSALLDRLDRLMNDVRGARFAARFALFGKAMKPGGEPEREIDGVEPPSREFEHDDTVRTKEGYLARVAHYDRAGRVVVNVLFEAAEYKESELKRVEL</sequence>
<dbReference type="EMBL" id="CP000621">
    <property type="protein sequence ID" value="ABO60632.1"/>
    <property type="molecule type" value="Genomic_DNA"/>
</dbReference>
<geneLocation type="plasmid" evidence="2 3">
    <name>pBVIE05</name>
</geneLocation>
<proteinExistence type="predicted"/>
<evidence type="ECO:0000313" key="2">
    <source>
        <dbReference type="EMBL" id="ABO60632.1"/>
    </source>
</evidence>
<organism evidence="2 3">
    <name type="scientific">Burkholderia vietnamiensis (strain G4 / LMG 22486)</name>
    <name type="common">Burkholderia cepacia (strain R1808)</name>
    <dbReference type="NCBI Taxonomy" id="269482"/>
    <lineage>
        <taxon>Bacteria</taxon>
        <taxon>Pseudomonadati</taxon>
        <taxon>Pseudomonadota</taxon>
        <taxon>Betaproteobacteria</taxon>
        <taxon>Burkholderiales</taxon>
        <taxon>Burkholderiaceae</taxon>
        <taxon>Burkholderia</taxon>
        <taxon>Burkholderia cepacia complex</taxon>
    </lineage>
</organism>
<protein>
    <submittedName>
        <fullName evidence="2">Uncharacterized protein</fullName>
    </submittedName>
</protein>
<dbReference type="AlphaFoldDB" id="A4JWH9"/>
<dbReference type="HOGENOM" id="CLU_2057009_0_0_4"/>
<accession>A4JWH9</accession>
<dbReference type="Proteomes" id="UP000002287">
    <property type="component" value="Plasmid pBVIE05"/>
</dbReference>
<evidence type="ECO:0000256" key="1">
    <source>
        <dbReference type="SAM" id="MobiDB-lite"/>
    </source>
</evidence>
<evidence type="ECO:0000313" key="3">
    <source>
        <dbReference type="Proteomes" id="UP000002287"/>
    </source>
</evidence>
<feature type="region of interest" description="Disordered" evidence="1">
    <location>
        <begin position="57"/>
        <end position="76"/>
    </location>
</feature>